<dbReference type="RefSeq" id="WP_211783351.1">
    <property type="nucleotide sequence ID" value="NZ_CP047289.1"/>
</dbReference>
<name>A0A8J8MTC6_9RHOB</name>
<dbReference type="InterPro" id="IPR047141">
    <property type="entry name" value="Stealth"/>
</dbReference>
<gene>
    <name evidence="6" type="ORF">GR316_07515</name>
</gene>
<evidence type="ECO:0000256" key="1">
    <source>
        <dbReference type="ARBA" id="ARBA00007583"/>
    </source>
</evidence>
<dbReference type="KEGG" id="fap:GR316_07515"/>
<dbReference type="Proteomes" id="UP000679284">
    <property type="component" value="Chromosome"/>
</dbReference>
<dbReference type="Pfam" id="PF11380">
    <property type="entry name" value="Stealth_CR2"/>
    <property type="match status" value="1"/>
</dbReference>
<evidence type="ECO:0000259" key="5">
    <source>
        <dbReference type="Pfam" id="PF17101"/>
    </source>
</evidence>
<sequence length="325" mass="36564">MKIDAVVTWVDGDDPRHAEKRHQHDGRAVPAASRSATRFASRGEIGYCVWSILTFCPFIDRVFVVTDDQRPDVLEDLFARHPDWRARVIIADHRDIFGPHADLLPVFSSRSIETMLHRIPELAEHFLYFNDDIFIGRPCTAKAFFDGGRPVLTGTLRPFPRPAWARLKALLRRAPPRAGFKEAQQRAARLAGRSGSYLLAEHRPHPMRRSTLAAFYEGREEALRAQAGHRFRSPAQISPIGLAHHLELIAGAEVRPPVHGGYIKPVTGARRMRRVADTLDALRRGALETICIQSLDAMDPAQQRLVLEGLEAWMRDPPKDVSPPA</sequence>
<dbReference type="PANTHER" id="PTHR24045">
    <property type="match status" value="1"/>
</dbReference>
<evidence type="ECO:0000313" key="7">
    <source>
        <dbReference type="Proteomes" id="UP000679284"/>
    </source>
</evidence>
<feature type="domain" description="Stealth protein CR2 conserved region 2" evidence="4">
    <location>
        <begin position="38"/>
        <end position="146"/>
    </location>
</feature>
<keyword evidence="7" id="KW-1185">Reference proteome</keyword>
<dbReference type="AlphaFoldDB" id="A0A8J8MTC6"/>
<reference evidence="6" key="1">
    <citation type="submission" date="2020-01" db="EMBL/GenBank/DDBJ databases">
        <authorList>
            <person name="Yang Y."/>
            <person name="Kwon Y.M."/>
        </authorList>
    </citation>
    <scope>NUCLEOTIDE SEQUENCE</scope>
    <source>
        <strain evidence="6">PG104</strain>
    </source>
</reference>
<evidence type="ECO:0000313" key="6">
    <source>
        <dbReference type="EMBL" id="QUS36129.1"/>
    </source>
</evidence>
<keyword evidence="2" id="KW-0808">Transferase</keyword>
<feature type="domain" description="Stealth protein CR1 conserved region 1" evidence="5">
    <location>
        <begin position="1"/>
        <end position="23"/>
    </location>
</feature>
<dbReference type="Pfam" id="PF17101">
    <property type="entry name" value="Stealth_CR1"/>
    <property type="match status" value="1"/>
</dbReference>
<dbReference type="PANTHER" id="PTHR24045:SF0">
    <property type="entry name" value="N-ACETYLGLUCOSAMINE-1-PHOSPHOTRANSFERASE SUBUNITS ALPHA_BETA"/>
    <property type="match status" value="1"/>
</dbReference>
<evidence type="ECO:0000259" key="4">
    <source>
        <dbReference type="Pfam" id="PF11380"/>
    </source>
</evidence>
<dbReference type="GO" id="GO:0016772">
    <property type="term" value="F:transferase activity, transferring phosphorus-containing groups"/>
    <property type="evidence" value="ECO:0007669"/>
    <property type="project" value="InterPro"/>
</dbReference>
<organism evidence="6 7">
    <name type="scientific">Falsirhodobacter algicola</name>
    <dbReference type="NCBI Taxonomy" id="2692330"/>
    <lineage>
        <taxon>Bacteria</taxon>
        <taxon>Pseudomonadati</taxon>
        <taxon>Pseudomonadota</taxon>
        <taxon>Alphaproteobacteria</taxon>
        <taxon>Rhodobacterales</taxon>
        <taxon>Paracoccaceae</taxon>
        <taxon>Falsirhodobacter</taxon>
    </lineage>
</organism>
<evidence type="ECO:0000256" key="2">
    <source>
        <dbReference type="ARBA" id="ARBA00022679"/>
    </source>
</evidence>
<evidence type="ECO:0000256" key="3">
    <source>
        <dbReference type="ARBA" id="ARBA00023169"/>
    </source>
</evidence>
<proteinExistence type="inferred from homology"/>
<comment type="similarity">
    <text evidence="1">Belongs to the stealth family.</text>
</comment>
<dbReference type="EMBL" id="CP047289">
    <property type="protein sequence ID" value="QUS36129.1"/>
    <property type="molecule type" value="Genomic_DNA"/>
</dbReference>
<keyword evidence="3" id="KW-0270">Exopolysaccharide synthesis</keyword>
<dbReference type="InterPro" id="IPR031358">
    <property type="entry name" value="Stealth_CR1"/>
</dbReference>
<dbReference type="GO" id="GO:0000271">
    <property type="term" value="P:polysaccharide biosynthetic process"/>
    <property type="evidence" value="ECO:0007669"/>
    <property type="project" value="UniProtKB-KW"/>
</dbReference>
<protein>
    <submittedName>
        <fullName evidence="6">Nitrate reductase</fullName>
    </submittedName>
</protein>
<dbReference type="InterPro" id="IPR021520">
    <property type="entry name" value="Stealth_CR2"/>
</dbReference>
<accession>A0A8J8MTC6</accession>